<protein>
    <submittedName>
        <fullName evidence="1">Uncharacterized protein</fullName>
    </submittedName>
</protein>
<name>A0A077QD88_XENBV</name>
<sequence>MRRKEFDNCTKIQYTVFLAFLFKNQTLLGLKIAIDIKKSSFK</sequence>
<dbReference type="EMBL" id="CBTB010000031">
    <property type="protein sequence ID" value="CDH31053.1"/>
    <property type="molecule type" value="Genomic_DNA"/>
</dbReference>
<evidence type="ECO:0000313" key="1">
    <source>
        <dbReference type="EMBL" id="CDH31053.1"/>
    </source>
</evidence>
<reference evidence="1" key="1">
    <citation type="submission" date="2013-07" db="EMBL/GenBank/DDBJ databases">
        <title>Sub-species coevolution in mutualistic symbiosis.</title>
        <authorList>
            <person name="Murfin K."/>
            <person name="Klassen J."/>
            <person name="Lee M."/>
            <person name="Forst S."/>
            <person name="Stock P."/>
            <person name="Goodrich-Blair H."/>
        </authorList>
    </citation>
    <scope>NUCLEOTIDE SEQUENCE [LARGE SCALE GENOMIC DNA]</scope>
    <source>
        <strain evidence="1">Intermedium</strain>
    </source>
</reference>
<accession>A0A077QD88</accession>
<organism evidence="1">
    <name type="scientific">Xenorhabdus bovienii str. Intermedium</name>
    <dbReference type="NCBI Taxonomy" id="1379677"/>
    <lineage>
        <taxon>Bacteria</taxon>
        <taxon>Pseudomonadati</taxon>
        <taxon>Pseudomonadota</taxon>
        <taxon>Gammaproteobacteria</taxon>
        <taxon>Enterobacterales</taxon>
        <taxon>Morganellaceae</taxon>
        <taxon>Xenorhabdus</taxon>
    </lineage>
</organism>
<proteinExistence type="predicted"/>
<comment type="caution">
    <text evidence="1">The sequence shown here is derived from an EMBL/GenBank/DDBJ whole genome shotgun (WGS) entry which is preliminary data.</text>
</comment>
<dbReference type="HOGENOM" id="CLU_3259913_0_0_6"/>
<dbReference type="AlphaFoldDB" id="A0A077QD88"/>
<dbReference type="Proteomes" id="UP000028480">
    <property type="component" value="Unassembled WGS sequence"/>
</dbReference>
<gene>
    <name evidence="1" type="ORF">XBI1_1260074</name>
</gene>